<gene>
    <name evidence="3" type="ORF">DJ018_04250</name>
</gene>
<feature type="domain" description="YCII-related" evidence="2">
    <location>
        <begin position="3"/>
        <end position="87"/>
    </location>
</feature>
<evidence type="ECO:0000313" key="4">
    <source>
        <dbReference type="Proteomes" id="UP000249725"/>
    </source>
</evidence>
<keyword evidence="4" id="KW-1185">Reference proteome</keyword>
<dbReference type="AlphaFoldDB" id="A0A328ASD2"/>
<dbReference type="OrthoDB" id="2293521at2"/>
<comment type="caution">
    <text evidence="3">The sequence shown here is derived from an EMBL/GenBank/DDBJ whole genome shotgun (WGS) entry which is preliminary data.</text>
</comment>
<evidence type="ECO:0000256" key="1">
    <source>
        <dbReference type="ARBA" id="ARBA00007689"/>
    </source>
</evidence>
<dbReference type="Gene3D" id="3.30.70.1060">
    <property type="entry name" value="Dimeric alpha+beta barrel"/>
    <property type="match status" value="1"/>
</dbReference>
<reference evidence="4" key="1">
    <citation type="submission" date="2018-05" db="EMBL/GenBank/DDBJ databases">
        <authorList>
            <person name="Li X."/>
        </authorList>
    </citation>
    <scope>NUCLEOTIDE SEQUENCE [LARGE SCALE GENOMIC DNA]</scope>
    <source>
        <strain evidence="4">YIM 73061</strain>
    </source>
</reference>
<dbReference type="Proteomes" id="UP000249725">
    <property type="component" value="Unassembled WGS sequence"/>
</dbReference>
<evidence type="ECO:0000313" key="3">
    <source>
        <dbReference type="EMBL" id="RAK57171.1"/>
    </source>
</evidence>
<evidence type="ECO:0000259" key="2">
    <source>
        <dbReference type="Pfam" id="PF03795"/>
    </source>
</evidence>
<dbReference type="PANTHER" id="PTHR33606">
    <property type="entry name" value="PROTEIN YCII"/>
    <property type="match status" value="1"/>
</dbReference>
<dbReference type="RefSeq" id="WP_111513623.1">
    <property type="nucleotide sequence ID" value="NZ_QFYR01000001.1"/>
</dbReference>
<dbReference type="InterPro" id="IPR051807">
    <property type="entry name" value="Sec-metab_biosynth-assoc"/>
</dbReference>
<organism evidence="3 4">
    <name type="scientific">Phenylobacterium deserti</name>
    <dbReference type="NCBI Taxonomy" id="1914756"/>
    <lineage>
        <taxon>Bacteria</taxon>
        <taxon>Pseudomonadati</taxon>
        <taxon>Pseudomonadota</taxon>
        <taxon>Alphaproteobacteria</taxon>
        <taxon>Caulobacterales</taxon>
        <taxon>Caulobacteraceae</taxon>
        <taxon>Phenylobacterium</taxon>
    </lineage>
</organism>
<dbReference type="Pfam" id="PF03795">
    <property type="entry name" value="YCII"/>
    <property type="match status" value="1"/>
</dbReference>
<protein>
    <submittedName>
        <fullName evidence="3">YciI family protein</fullName>
    </submittedName>
</protein>
<dbReference type="EMBL" id="QFYR01000001">
    <property type="protein sequence ID" value="RAK57171.1"/>
    <property type="molecule type" value="Genomic_DNA"/>
</dbReference>
<name>A0A328ASD2_9CAUL</name>
<proteinExistence type="inferred from homology"/>
<dbReference type="SUPFAM" id="SSF54909">
    <property type="entry name" value="Dimeric alpha+beta barrel"/>
    <property type="match status" value="1"/>
</dbReference>
<accession>A0A328ASD2</accession>
<dbReference type="InterPro" id="IPR011008">
    <property type="entry name" value="Dimeric_a/b-barrel"/>
</dbReference>
<dbReference type="PANTHER" id="PTHR33606:SF3">
    <property type="entry name" value="PROTEIN YCII"/>
    <property type="match status" value="1"/>
</dbReference>
<comment type="similarity">
    <text evidence="1">Belongs to the YciI family.</text>
</comment>
<dbReference type="InterPro" id="IPR005545">
    <property type="entry name" value="YCII"/>
</dbReference>
<sequence>MPLFVLTCLDKPNALEVRLGAREAHLAYVAERGVLKLGGPFLNEAGDMAGSLMIIETADLKAAREFNANDPYTKAGLFESVEIRPFRVTIGSL</sequence>